<dbReference type="PATRIC" id="fig|264732.11.peg.2330"/>
<keyword evidence="1" id="KW-0472">Membrane</keyword>
<reference evidence="2" key="1">
    <citation type="submission" date="2005-12" db="EMBL/GenBank/DDBJ databases">
        <title>Complete sequence of Moorella thermoacetica ATCC 39073.</title>
        <authorList>
            <consortium name="US DOE Joint Genome Institute"/>
            <person name="Copeland A."/>
            <person name="Lucas S."/>
            <person name="Lapidus A."/>
            <person name="Barry K."/>
            <person name="Detter J.C."/>
            <person name="Glavina T."/>
            <person name="Hammon N."/>
            <person name="Israni S."/>
            <person name="Pitluck S."/>
            <person name="Chertkov O."/>
            <person name="Saunders E.H."/>
            <person name="Brettin T."/>
            <person name="Bruce D."/>
            <person name="Han C."/>
            <person name="Tapia R."/>
            <person name="Gilna P."/>
            <person name="Schmutz J."/>
            <person name="Larimer F."/>
            <person name="Land M."/>
            <person name="Kyrpides N."/>
            <person name="Anderson I."/>
            <person name="Richardson P."/>
            <person name="Ragsdale S."/>
        </authorList>
    </citation>
    <scope>NUCLEOTIDE SEQUENCE</scope>
    <source>
        <strain evidence="2">ATCC 39073</strain>
    </source>
</reference>
<proteinExistence type="predicted"/>
<gene>
    <name evidence="2" type="ordered locus">Moth_2143</name>
</gene>
<dbReference type="AlphaFoldDB" id="Q2RGK5"/>
<sequence>MAENQAVVITSSYFHDWLCPTGHGRLEGKKPDHAGDDGARYGFFRRGLWLADLKAAASAAGGERQAAALLLAVMFSLFLAGFPAGWMAGGRFEETPLPMWLSMAGGWVAPVAAWFAGLEPAWPSCWPAAFALAFAGSWAGLGLGLLLGRRRREQ</sequence>
<organism evidence="2">
    <name type="scientific">Moorella thermoacetica (strain ATCC 39073 / JCM 9320)</name>
    <dbReference type="NCBI Taxonomy" id="264732"/>
    <lineage>
        <taxon>Bacteria</taxon>
        <taxon>Bacillati</taxon>
        <taxon>Bacillota</taxon>
        <taxon>Clostridia</taxon>
        <taxon>Neomoorellales</taxon>
        <taxon>Neomoorellaceae</taxon>
        <taxon>Neomoorella</taxon>
    </lineage>
</organism>
<dbReference type="HOGENOM" id="CLU_1702266_0_0_9"/>
<dbReference type="EMBL" id="CP000232">
    <property type="protein sequence ID" value="ABC20434.1"/>
    <property type="molecule type" value="Genomic_DNA"/>
</dbReference>
<accession>Q2RGK5</accession>
<protein>
    <submittedName>
        <fullName evidence="2">Uncharacterized protein</fullName>
    </submittedName>
</protein>
<dbReference type="OrthoDB" id="10014458at2"/>
<dbReference type="eggNOG" id="ENOG5033IJM">
    <property type="taxonomic scope" value="Bacteria"/>
</dbReference>
<feature type="transmembrane region" description="Helical" evidence="1">
    <location>
        <begin position="128"/>
        <end position="148"/>
    </location>
</feature>
<name>Q2RGK5_MOOTA</name>
<dbReference type="KEGG" id="mta:Moth_2143"/>
<dbReference type="EnsemblBacteria" id="ABC20434">
    <property type="protein sequence ID" value="ABC20434"/>
    <property type="gene ID" value="Moth_2143"/>
</dbReference>
<evidence type="ECO:0000256" key="1">
    <source>
        <dbReference type="SAM" id="Phobius"/>
    </source>
</evidence>
<evidence type="ECO:0000313" key="2">
    <source>
        <dbReference type="EMBL" id="ABC20434.1"/>
    </source>
</evidence>
<feature type="transmembrane region" description="Helical" evidence="1">
    <location>
        <begin position="97"/>
        <end position="116"/>
    </location>
</feature>
<feature type="transmembrane region" description="Helical" evidence="1">
    <location>
        <begin position="66"/>
        <end position="85"/>
    </location>
</feature>
<keyword evidence="1" id="KW-1133">Transmembrane helix</keyword>
<keyword evidence="1" id="KW-0812">Transmembrane</keyword>